<gene>
    <name evidence="2" type="ORF">TRIATDRAFT_298185</name>
</gene>
<organism evidence="2 3">
    <name type="scientific">Hypocrea atroviridis (strain ATCC 20476 / IMI 206040)</name>
    <name type="common">Trichoderma atroviride</name>
    <dbReference type="NCBI Taxonomy" id="452589"/>
    <lineage>
        <taxon>Eukaryota</taxon>
        <taxon>Fungi</taxon>
        <taxon>Dikarya</taxon>
        <taxon>Ascomycota</taxon>
        <taxon>Pezizomycotina</taxon>
        <taxon>Sordariomycetes</taxon>
        <taxon>Hypocreomycetidae</taxon>
        <taxon>Hypocreales</taxon>
        <taxon>Hypocreaceae</taxon>
        <taxon>Trichoderma</taxon>
    </lineage>
</organism>
<evidence type="ECO:0000313" key="3">
    <source>
        <dbReference type="Proteomes" id="UP000005426"/>
    </source>
</evidence>
<accession>G9NM02</accession>
<comment type="caution">
    <text evidence="2">The sequence shown here is derived from an EMBL/GenBank/DDBJ whole genome shotgun (WGS) entry which is preliminary data.</text>
</comment>
<feature type="chain" id="PRO_5003525058" evidence="1">
    <location>
        <begin position="36"/>
        <end position="70"/>
    </location>
</feature>
<keyword evidence="1" id="KW-0732">Signal</keyword>
<reference evidence="2 3" key="1">
    <citation type="journal article" date="2011" name="Genome Biol.">
        <title>Comparative genome sequence analysis underscores mycoparasitism as the ancestral life style of Trichoderma.</title>
        <authorList>
            <person name="Kubicek C.P."/>
            <person name="Herrera-Estrella A."/>
            <person name="Seidl-Seiboth V."/>
            <person name="Martinez D.A."/>
            <person name="Druzhinina I.S."/>
            <person name="Thon M."/>
            <person name="Zeilinger S."/>
            <person name="Casas-Flores S."/>
            <person name="Horwitz B.A."/>
            <person name="Mukherjee P.K."/>
            <person name="Mukherjee M."/>
            <person name="Kredics L."/>
            <person name="Alcaraz L.D."/>
            <person name="Aerts A."/>
            <person name="Antal Z."/>
            <person name="Atanasova L."/>
            <person name="Cervantes-Badillo M.G."/>
            <person name="Challacombe J."/>
            <person name="Chertkov O."/>
            <person name="McCluskey K."/>
            <person name="Coulpier F."/>
            <person name="Deshpande N."/>
            <person name="von Doehren H."/>
            <person name="Ebbole D.J."/>
            <person name="Esquivel-Naranjo E.U."/>
            <person name="Fekete E."/>
            <person name="Flipphi M."/>
            <person name="Glaser F."/>
            <person name="Gomez-Rodriguez E.Y."/>
            <person name="Gruber S."/>
            <person name="Han C."/>
            <person name="Henrissat B."/>
            <person name="Hermosa R."/>
            <person name="Hernandez-Onate M."/>
            <person name="Karaffa L."/>
            <person name="Kosti I."/>
            <person name="Le Crom S."/>
            <person name="Lindquist E."/>
            <person name="Lucas S."/>
            <person name="Luebeck M."/>
            <person name="Luebeck P.S."/>
            <person name="Margeot A."/>
            <person name="Metz B."/>
            <person name="Misra M."/>
            <person name="Nevalainen H."/>
            <person name="Omann M."/>
            <person name="Packer N."/>
            <person name="Perrone G."/>
            <person name="Uresti-Rivera E.E."/>
            <person name="Salamov A."/>
            <person name="Schmoll M."/>
            <person name="Seiboth B."/>
            <person name="Shapiro H."/>
            <person name="Sukno S."/>
            <person name="Tamayo-Ramos J.A."/>
            <person name="Tisch D."/>
            <person name="Wiest A."/>
            <person name="Wilkinson H.H."/>
            <person name="Zhang M."/>
            <person name="Coutinho P.M."/>
            <person name="Kenerley C.M."/>
            <person name="Monte E."/>
            <person name="Baker S.E."/>
            <person name="Grigoriev I.V."/>
        </authorList>
    </citation>
    <scope>NUCLEOTIDE SEQUENCE [LARGE SCALE GENOMIC DNA]</scope>
    <source>
        <strain evidence="3">ATCC 20476 / IMI 206040</strain>
    </source>
</reference>
<evidence type="ECO:0000313" key="2">
    <source>
        <dbReference type="EMBL" id="EHK47936.1"/>
    </source>
</evidence>
<dbReference type="HOGENOM" id="CLU_2758101_0_0_1"/>
<keyword evidence="3" id="KW-1185">Reference proteome</keyword>
<feature type="signal peptide" evidence="1">
    <location>
        <begin position="1"/>
        <end position="35"/>
    </location>
</feature>
<name>G9NM02_HYPAI</name>
<proteinExistence type="predicted"/>
<dbReference type="Proteomes" id="UP000005426">
    <property type="component" value="Unassembled WGS sequence"/>
</dbReference>
<sequence>MLPFSPLPLNRGIFLSLLISSFGVVAPMTCPICLAEDLLPDLPNPPSGVCPSSLNFPICIPKIIDSESCK</sequence>
<evidence type="ECO:0000256" key="1">
    <source>
        <dbReference type="SAM" id="SignalP"/>
    </source>
</evidence>
<protein>
    <submittedName>
        <fullName evidence="2">Uncharacterized protein</fullName>
    </submittedName>
</protein>
<dbReference type="EMBL" id="ABDG02000019">
    <property type="protein sequence ID" value="EHK47936.1"/>
    <property type="molecule type" value="Genomic_DNA"/>
</dbReference>
<dbReference type="AlphaFoldDB" id="G9NM02"/>